<proteinExistence type="predicted"/>
<accession>A0AAV2YXQ7</accession>
<sequence>MYASPRYNRCSNYSSGSSSTGAYASPTGYSLSKYAQLQQQQYASTTYDDQHAQQYSPPMKGQHAFATRSYGSSSYGEYYPAHQGTTYYDAYGYANTASGSSTASSSQDGYYGEDLMEDFDEYSSCGSPEMTTVPTVPTPLALSKFEHGKTPSGRVLITSGNQTVEFFSCVVNAPLHHPHHRHHAASERLYE</sequence>
<evidence type="ECO:0000313" key="3">
    <source>
        <dbReference type="Proteomes" id="UP001146120"/>
    </source>
</evidence>
<keyword evidence="3" id="KW-1185">Reference proteome</keyword>
<evidence type="ECO:0000256" key="1">
    <source>
        <dbReference type="SAM" id="MobiDB-lite"/>
    </source>
</evidence>
<name>A0AAV2YXQ7_9STRA</name>
<dbReference type="AlphaFoldDB" id="A0AAV2YXQ7"/>
<comment type="caution">
    <text evidence="2">The sequence shown here is derived from an EMBL/GenBank/DDBJ whole genome shotgun (WGS) entry which is preliminary data.</text>
</comment>
<reference evidence="2" key="1">
    <citation type="submission" date="2022-11" db="EMBL/GenBank/DDBJ databases">
        <authorList>
            <person name="Morgan W.R."/>
            <person name="Tartar A."/>
        </authorList>
    </citation>
    <scope>NUCLEOTIDE SEQUENCE</scope>
    <source>
        <strain evidence="2">ARSEF 373</strain>
    </source>
</reference>
<gene>
    <name evidence="2" type="ORF">N0F65_010235</name>
</gene>
<protein>
    <submittedName>
        <fullName evidence="2">Uncharacterized protein</fullName>
    </submittedName>
</protein>
<evidence type="ECO:0000313" key="2">
    <source>
        <dbReference type="EMBL" id="DAZ99151.1"/>
    </source>
</evidence>
<organism evidence="2 3">
    <name type="scientific">Lagenidium giganteum</name>
    <dbReference type="NCBI Taxonomy" id="4803"/>
    <lineage>
        <taxon>Eukaryota</taxon>
        <taxon>Sar</taxon>
        <taxon>Stramenopiles</taxon>
        <taxon>Oomycota</taxon>
        <taxon>Peronosporomycetes</taxon>
        <taxon>Pythiales</taxon>
        <taxon>Pythiaceae</taxon>
    </lineage>
</organism>
<dbReference type="Proteomes" id="UP001146120">
    <property type="component" value="Unassembled WGS sequence"/>
</dbReference>
<reference evidence="2" key="2">
    <citation type="journal article" date="2023" name="Microbiol Resour">
        <title>Decontamination and Annotation of the Draft Genome Sequence of the Oomycete Lagenidium giganteum ARSEF 373.</title>
        <authorList>
            <person name="Morgan W.R."/>
            <person name="Tartar A."/>
        </authorList>
    </citation>
    <scope>NUCLEOTIDE SEQUENCE</scope>
    <source>
        <strain evidence="2">ARSEF 373</strain>
    </source>
</reference>
<dbReference type="EMBL" id="DAKRPA010000089">
    <property type="protein sequence ID" value="DAZ99151.1"/>
    <property type="molecule type" value="Genomic_DNA"/>
</dbReference>
<feature type="compositionally biased region" description="Low complexity" evidence="1">
    <location>
        <begin position="11"/>
        <end position="21"/>
    </location>
</feature>
<feature type="region of interest" description="Disordered" evidence="1">
    <location>
        <begin position="1"/>
        <end position="21"/>
    </location>
</feature>